<protein>
    <submittedName>
        <fullName evidence="2">Uncharacterized protein</fullName>
    </submittedName>
</protein>
<evidence type="ECO:0000313" key="2">
    <source>
        <dbReference type="EMBL" id="AVM87562.1"/>
    </source>
</evidence>
<feature type="compositionally biased region" description="Basic and acidic residues" evidence="1">
    <location>
        <begin position="1"/>
        <end position="10"/>
    </location>
</feature>
<proteinExistence type="predicted"/>
<evidence type="ECO:0000256" key="1">
    <source>
        <dbReference type="SAM" id="MobiDB-lite"/>
    </source>
</evidence>
<accession>A0A2P1GNJ3</accession>
<feature type="compositionally biased region" description="Polar residues" evidence="1">
    <location>
        <begin position="131"/>
        <end position="161"/>
    </location>
</feature>
<dbReference type="EMBL" id="MG600018">
    <property type="protein sequence ID" value="AVM87562.1"/>
    <property type="molecule type" value="Viral_cRNA"/>
</dbReference>
<name>A0A2P1GNJ3_9RHAB</name>
<feature type="region of interest" description="Disordered" evidence="1">
    <location>
        <begin position="1"/>
        <end position="23"/>
    </location>
</feature>
<feature type="region of interest" description="Disordered" evidence="1">
    <location>
        <begin position="35"/>
        <end position="164"/>
    </location>
</feature>
<reference evidence="2" key="1">
    <citation type="journal article" date="2018" name="Nature">
        <title>The evolutionary history of vertebrate RNA viruses.</title>
        <authorList>
            <person name="Shi M."/>
            <person name="Lin X.D."/>
            <person name="Chen X."/>
            <person name="Tian J.H."/>
            <person name="Chen L.J."/>
            <person name="Li K."/>
            <person name="Wang W."/>
            <person name="Eden J.S."/>
            <person name="Shen J.J."/>
            <person name="Liu L."/>
            <person name="Holmes E.C."/>
            <person name="Zhang Y.Z."/>
        </authorList>
    </citation>
    <scope>NUCLEOTIDE SEQUENCE</scope>
    <source>
        <strain evidence="2">XDXMG13839</strain>
    </source>
</reference>
<organism evidence="2">
    <name type="scientific">Wenling dimarhabdovirus 9</name>
    <dbReference type="NCBI Taxonomy" id="2116362"/>
    <lineage>
        <taxon>Viruses</taxon>
        <taxon>Riboviria</taxon>
        <taxon>Orthornavirae</taxon>
        <taxon>Negarnaviricota</taxon>
        <taxon>Haploviricotina</taxon>
        <taxon>Monjiviricetes</taxon>
        <taxon>Mononegavirales</taxon>
        <taxon>Rhabdoviridae</taxon>
    </lineage>
</organism>
<sequence length="397" mass="43976">MSSGQDKESIAQKITRRGPELDNYLADEVILATRTISSCGGPEVDPDPYGLEGASPESLSIALGQSGDPDQEPSQQTKPRSRRYVDQFKKLTLAGPTIQEEQMTYEGSRMVQQESRPDQDPDSGPGLFSRKLSQQSQSLFQWNTPSKIPRQSSDSPQSIFSGLSKPSAFSQEFSQEFVQEIPSDRSLESNLPQQPSAPSLPEHMSLSTTAEKLIQSTPSKCPQTLTVLRESVQSTLSLEPPRSILNKTPINPPPGDPVQFHKSAITSRLMDTTYIAKRHQQFLSEMVLIPASRTGLRRVIVGSLPSMTPLIIKYTFAVAKVARLLSQANQNSGVTGSVIAKILQVLTKVRLDRSQYDRSRIKDLSQGFMSDRNNLGPLNKEEEIILRRKIQESILIN</sequence>